<feature type="chain" id="PRO_5036474956" description="Transcription factor jumonji domain-containing protein" evidence="10">
    <location>
        <begin position="22"/>
        <end position="1034"/>
    </location>
</feature>
<protein>
    <recommendedName>
        <fullName evidence="16">Transcription factor jumonji domain-containing protein</fullName>
    </recommendedName>
</protein>
<keyword evidence="5" id="KW-0804">Transcription</keyword>
<keyword evidence="15" id="KW-1185">Reference proteome</keyword>
<dbReference type="GO" id="GO:0031490">
    <property type="term" value="F:chromatin DNA binding"/>
    <property type="evidence" value="ECO:0007669"/>
    <property type="project" value="TreeGrafter"/>
</dbReference>
<proteinExistence type="inferred from homology"/>
<dbReference type="EMBL" id="JAAWWB010000010">
    <property type="protein sequence ID" value="KAG6773191.1"/>
    <property type="molecule type" value="Genomic_DNA"/>
</dbReference>
<evidence type="ECO:0000256" key="7">
    <source>
        <dbReference type="PROSITE-ProRule" id="PRU00175"/>
    </source>
</evidence>
<evidence type="ECO:0000256" key="4">
    <source>
        <dbReference type="ARBA" id="ARBA00023015"/>
    </source>
</evidence>
<evidence type="ECO:0000256" key="9">
    <source>
        <dbReference type="SAM" id="MobiDB-lite"/>
    </source>
</evidence>
<dbReference type="Pfam" id="PF02373">
    <property type="entry name" value="JmjC"/>
    <property type="match status" value="1"/>
</dbReference>
<dbReference type="AlphaFoldDB" id="A0A8X7ZPF3"/>
<dbReference type="PROSITE" id="PS51667">
    <property type="entry name" value="WRC"/>
    <property type="match status" value="1"/>
</dbReference>
<evidence type="ECO:0000256" key="3">
    <source>
        <dbReference type="ARBA" id="ARBA00022723"/>
    </source>
</evidence>
<evidence type="ECO:0008006" key="16">
    <source>
        <dbReference type="Google" id="ProtNLM"/>
    </source>
</evidence>
<comment type="similarity">
    <text evidence="2">Belongs to the JARID1 histone demethylase family.</text>
</comment>
<feature type="region of interest" description="Disordered" evidence="9">
    <location>
        <begin position="124"/>
        <end position="169"/>
    </location>
</feature>
<dbReference type="PROSITE" id="PS50089">
    <property type="entry name" value="ZF_RING_2"/>
    <property type="match status" value="1"/>
</dbReference>
<comment type="subcellular location">
    <subcellularLocation>
        <location evidence="1">Nucleus</location>
    </subcellularLocation>
</comment>
<evidence type="ECO:0000256" key="10">
    <source>
        <dbReference type="SAM" id="SignalP"/>
    </source>
</evidence>
<keyword evidence="7" id="KW-0862">Zinc</keyword>
<evidence type="ECO:0000256" key="1">
    <source>
        <dbReference type="ARBA" id="ARBA00004123"/>
    </source>
</evidence>
<evidence type="ECO:0000259" key="12">
    <source>
        <dbReference type="PROSITE" id="PS51184"/>
    </source>
</evidence>
<comment type="caution">
    <text evidence="14">The sequence shown here is derived from an EMBL/GenBank/DDBJ whole genome shotgun (WGS) entry which is preliminary data.</text>
</comment>
<dbReference type="Proteomes" id="UP000886885">
    <property type="component" value="Chromosome 5D"/>
</dbReference>
<accession>A0A8X7ZPF3</accession>
<feature type="domain" description="JmjC" evidence="12">
    <location>
        <begin position="642"/>
        <end position="926"/>
    </location>
</feature>
<dbReference type="GO" id="GO:0006357">
    <property type="term" value="P:regulation of transcription by RNA polymerase II"/>
    <property type="evidence" value="ECO:0007669"/>
    <property type="project" value="TreeGrafter"/>
</dbReference>
<comment type="caution">
    <text evidence="8">Lacks conserved residue(s) required for the propagation of feature annotation.</text>
</comment>
<dbReference type="GO" id="GO:0000785">
    <property type="term" value="C:chromatin"/>
    <property type="evidence" value="ECO:0007669"/>
    <property type="project" value="TreeGrafter"/>
</dbReference>
<evidence type="ECO:0000256" key="6">
    <source>
        <dbReference type="ARBA" id="ARBA00023242"/>
    </source>
</evidence>
<name>A0A8X7ZPF3_POPTO</name>
<keyword evidence="3" id="KW-0479">Metal-binding</keyword>
<evidence type="ECO:0000313" key="14">
    <source>
        <dbReference type="EMBL" id="KAG6773191.1"/>
    </source>
</evidence>
<dbReference type="Pfam" id="PF08879">
    <property type="entry name" value="WRC"/>
    <property type="match status" value="1"/>
</dbReference>
<dbReference type="Pfam" id="PF10497">
    <property type="entry name" value="zf-4CXXC_R1"/>
    <property type="match status" value="1"/>
</dbReference>
<evidence type="ECO:0000259" key="13">
    <source>
        <dbReference type="PROSITE" id="PS51667"/>
    </source>
</evidence>
<dbReference type="GO" id="GO:0032454">
    <property type="term" value="F:histone H3K9 demethylase activity"/>
    <property type="evidence" value="ECO:0007669"/>
    <property type="project" value="InterPro"/>
</dbReference>
<feature type="domain" description="RING-type" evidence="11">
    <location>
        <begin position="224"/>
        <end position="271"/>
    </location>
</feature>
<keyword evidence="6" id="KW-0539">Nucleus</keyword>
<dbReference type="PANTHER" id="PTHR12549:SF17">
    <property type="entry name" value="E3 UBIQUITIN-PROTEIN LIGASE JMJ24"/>
    <property type="match status" value="1"/>
</dbReference>
<feature type="compositionally biased region" description="Basic and acidic residues" evidence="9">
    <location>
        <begin position="158"/>
        <end position="169"/>
    </location>
</feature>
<keyword evidence="10" id="KW-0732">Signal</keyword>
<evidence type="ECO:0000259" key="11">
    <source>
        <dbReference type="PROSITE" id="PS50089"/>
    </source>
</evidence>
<keyword evidence="7" id="KW-0863">Zinc-finger</keyword>
<evidence type="ECO:0000256" key="2">
    <source>
        <dbReference type="ARBA" id="ARBA00006801"/>
    </source>
</evidence>
<dbReference type="GO" id="GO:0003712">
    <property type="term" value="F:transcription coregulator activity"/>
    <property type="evidence" value="ECO:0007669"/>
    <property type="project" value="TreeGrafter"/>
</dbReference>
<dbReference type="PANTHER" id="PTHR12549">
    <property type="entry name" value="JMJC DOMAIN-CONTAINING HISTONE DEMETHYLATION PROTEIN"/>
    <property type="match status" value="1"/>
</dbReference>
<dbReference type="GO" id="GO:0008270">
    <property type="term" value="F:zinc ion binding"/>
    <property type="evidence" value="ECO:0007669"/>
    <property type="project" value="UniProtKB-KW"/>
</dbReference>
<dbReference type="InterPro" id="IPR001841">
    <property type="entry name" value="Znf_RING"/>
</dbReference>
<gene>
    <name evidence="14" type="ORF">POTOM_020452</name>
</gene>
<feature type="domain" description="WRC" evidence="13">
    <location>
        <begin position="39"/>
        <end position="83"/>
    </location>
</feature>
<dbReference type="PROSITE" id="PS51184">
    <property type="entry name" value="JMJC"/>
    <property type="match status" value="1"/>
</dbReference>
<reference evidence="14" key="1">
    <citation type="journal article" date="2020" name="bioRxiv">
        <title>Hybrid origin of Populus tomentosa Carr. identified through genome sequencing and phylogenomic analysis.</title>
        <authorList>
            <person name="An X."/>
            <person name="Gao K."/>
            <person name="Chen Z."/>
            <person name="Li J."/>
            <person name="Yang X."/>
            <person name="Yang X."/>
            <person name="Zhou J."/>
            <person name="Guo T."/>
            <person name="Zhao T."/>
            <person name="Huang S."/>
            <person name="Miao D."/>
            <person name="Khan W.U."/>
            <person name="Rao P."/>
            <person name="Ye M."/>
            <person name="Lei B."/>
            <person name="Liao W."/>
            <person name="Wang J."/>
            <person name="Ji L."/>
            <person name="Li Y."/>
            <person name="Guo B."/>
            <person name="Mustafa N.S."/>
            <person name="Li S."/>
            <person name="Yun Q."/>
            <person name="Keller S.R."/>
            <person name="Mao J."/>
            <person name="Zhang R."/>
            <person name="Strauss S.H."/>
        </authorList>
    </citation>
    <scope>NUCLEOTIDE SEQUENCE</scope>
    <source>
        <strain evidence="14">GM15</strain>
        <tissue evidence="14">Leaf</tissue>
    </source>
</reference>
<keyword evidence="4" id="KW-0805">Transcription regulation</keyword>
<evidence type="ECO:0000256" key="5">
    <source>
        <dbReference type="ARBA" id="ARBA00023163"/>
    </source>
</evidence>
<feature type="signal peptide" evidence="10">
    <location>
        <begin position="1"/>
        <end position="21"/>
    </location>
</feature>
<evidence type="ECO:0000313" key="15">
    <source>
        <dbReference type="Proteomes" id="UP000886885"/>
    </source>
</evidence>
<dbReference type="OrthoDB" id="1667110at2759"/>
<evidence type="ECO:0000256" key="8">
    <source>
        <dbReference type="PROSITE-ProRule" id="PRU01002"/>
    </source>
</evidence>
<dbReference type="GO" id="GO:0000118">
    <property type="term" value="C:histone deacetylase complex"/>
    <property type="evidence" value="ECO:0007669"/>
    <property type="project" value="TreeGrafter"/>
</dbReference>
<sequence length="1034" mass="118534">MSVQLLVKCLVLVEFFCDTAIMDHPRSSLANGEENGGGIPDDLRCNRSDGKQWRCTAMSMPDKTVCEKHYVQAKKRAANSALRASLKKAKRRSLGERDIYLESKSDDFDIPLVNMKVEEEQPFFVPSKRHNEKVPKSQSRYSPETPIRSLSGRNSQKLNDDSQRDFKFEENRRSYKTPPLLTMDSAKSISQRSFDASAMTVSEIEIEYSDASTDSSEDVGGQTCHQCRRNDRNRVIWCPRCDKRGFCDNCISEWYSDIPLEEIEKVCPACRGICNCRSCLRGDNMVKLQVRIQEIPVLDKLQYLHCLLSSVLPIVKQIHHEQCFEVELEQRLCGTDIDLVRAKLNADEQMCCNICRIPIIDYHRHCANCSYDLCLHCCQDLRGASKHGVGTEVNENQIDRRIQDKETLSKFVTDSRGRINLSDKYQGWKANNDGSIPCPPKEHGGCNYSSLNLSRIFKMNWVAKLVKNVEEMVSGCKVYDADTPQKSGLSDSTLCQYAHRDDSDDNFLYCPLSEDIKVDGTNKFRKHWVRGEPVIVKQVFDSSSISSWDPMAIWRGIRETSDEKIKDENRTVKAIDCLHWSEVDIVLDQFIKGYSEGRMQENGSLEMLKLKDWPSPSASEEFLLYQRPEFISKLPFLEFIHSRLGILNVAAKLPHYSLQNDVGPKICISYGSHEELGAGNSVINLHLKMRDMVYLLVHTCEAKAKHCQENGSFDPEKSLEEGRLPDISLGGCNIQDEVKTAAEKNEKMEDQGVDNTTSIEELERIEDQRAGRTTSVPEVERMETIRMEEVEGMEGQQLRKNHDDIPVEIHTGVSWDVFRRQDVPKLTDYLRTHCEDLWKPDNAVHDFATRPLYDGTVFLNGFHKRQLKEEFGVEPWSFEQHLGQAVFVPAGCPFQVRNLQASFPMFSWVLISYLLKVWGWLLDWQKKFAVFQMNTKQNFKFWRQEYRNFPQKFNASFSLKFFCSPINDFFIFYLVLIQVGKMSLYAASSAIKEVQKLVLDPKLGAEIGFENPNLIAAVSENLKKVAKPRQISCA</sequence>
<organism evidence="14 15">
    <name type="scientific">Populus tomentosa</name>
    <name type="common">Chinese white poplar</name>
    <dbReference type="NCBI Taxonomy" id="118781"/>
    <lineage>
        <taxon>Eukaryota</taxon>
        <taxon>Viridiplantae</taxon>
        <taxon>Streptophyta</taxon>
        <taxon>Embryophyta</taxon>
        <taxon>Tracheophyta</taxon>
        <taxon>Spermatophyta</taxon>
        <taxon>Magnoliopsida</taxon>
        <taxon>eudicotyledons</taxon>
        <taxon>Gunneridae</taxon>
        <taxon>Pentapetalae</taxon>
        <taxon>rosids</taxon>
        <taxon>fabids</taxon>
        <taxon>Malpighiales</taxon>
        <taxon>Salicaceae</taxon>
        <taxon>Saliceae</taxon>
        <taxon>Populus</taxon>
    </lineage>
</organism>
<dbReference type="InterPro" id="IPR014977">
    <property type="entry name" value="WRC_dom"/>
</dbReference>
<dbReference type="InterPro" id="IPR045109">
    <property type="entry name" value="LSDs-like"/>
</dbReference>
<dbReference type="InterPro" id="IPR003347">
    <property type="entry name" value="JmjC_dom"/>
</dbReference>
<dbReference type="SMART" id="SM00558">
    <property type="entry name" value="JmjC"/>
    <property type="match status" value="1"/>
</dbReference>
<dbReference type="InterPro" id="IPR018866">
    <property type="entry name" value="Znf-4CXXC_R1"/>
</dbReference>